<dbReference type="Proteomes" id="UP000076798">
    <property type="component" value="Unassembled WGS sequence"/>
</dbReference>
<evidence type="ECO:0000313" key="2">
    <source>
        <dbReference type="Proteomes" id="UP000076798"/>
    </source>
</evidence>
<proteinExistence type="predicted"/>
<sequence>MYSASSSFSYVSTMDEVDFDTRWMGFDSHLTEVGGCSSIHVLLSLSSVSIVLASHGLKSPSISSW</sequence>
<dbReference type="AlphaFoldDB" id="A0A165XL90"/>
<dbReference type="EMBL" id="KV428353">
    <property type="protein sequence ID" value="KZT32308.1"/>
    <property type="molecule type" value="Genomic_DNA"/>
</dbReference>
<feature type="non-terminal residue" evidence="1">
    <location>
        <position position="65"/>
    </location>
</feature>
<protein>
    <submittedName>
        <fullName evidence="1">Uncharacterized protein</fullName>
    </submittedName>
</protein>
<gene>
    <name evidence="1" type="ORF">SISSUDRAFT_1055702</name>
</gene>
<organism evidence="1 2">
    <name type="scientific">Sistotremastrum suecicum HHB10207 ss-3</name>
    <dbReference type="NCBI Taxonomy" id="1314776"/>
    <lineage>
        <taxon>Eukaryota</taxon>
        <taxon>Fungi</taxon>
        <taxon>Dikarya</taxon>
        <taxon>Basidiomycota</taxon>
        <taxon>Agaricomycotina</taxon>
        <taxon>Agaricomycetes</taxon>
        <taxon>Sistotremastrales</taxon>
        <taxon>Sistotremastraceae</taxon>
        <taxon>Sistotremastrum</taxon>
    </lineage>
</organism>
<reference evidence="1 2" key="1">
    <citation type="journal article" date="2016" name="Mol. Biol. Evol.">
        <title>Comparative Genomics of Early-Diverging Mushroom-Forming Fungi Provides Insights into the Origins of Lignocellulose Decay Capabilities.</title>
        <authorList>
            <person name="Nagy L.G."/>
            <person name="Riley R."/>
            <person name="Tritt A."/>
            <person name="Adam C."/>
            <person name="Daum C."/>
            <person name="Floudas D."/>
            <person name="Sun H."/>
            <person name="Yadav J.S."/>
            <person name="Pangilinan J."/>
            <person name="Larsson K.H."/>
            <person name="Matsuura K."/>
            <person name="Barry K."/>
            <person name="Labutti K."/>
            <person name="Kuo R."/>
            <person name="Ohm R.A."/>
            <person name="Bhattacharya S.S."/>
            <person name="Shirouzu T."/>
            <person name="Yoshinaga Y."/>
            <person name="Martin F.M."/>
            <person name="Grigoriev I.V."/>
            <person name="Hibbett D.S."/>
        </authorList>
    </citation>
    <scope>NUCLEOTIDE SEQUENCE [LARGE SCALE GENOMIC DNA]</scope>
    <source>
        <strain evidence="1 2">HHB10207 ss-3</strain>
    </source>
</reference>
<evidence type="ECO:0000313" key="1">
    <source>
        <dbReference type="EMBL" id="KZT32308.1"/>
    </source>
</evidence>
<accession>A0A165XL90</accession>
<keyword evidence="2" id="KW-1185">Reference proteome</keyword>
<name>A0A165XL90_9AGAM</name>